<comment type="caution">
    <text evidence="2">The sequence shown here is derived from an EMBL/GenBank/DDBJ whole genome shotgun (WGS) entry which is preliminary data.</text>
</comment>
<dbReference type="RefSeq" id="WP_116176404.1">
    <property type="nucleotide sequence ID" value="NZ_CP144375.1"/>
</dbReference>
<dbReference type="InterPro" id="IPR010296">
    <property type="entry name" value="DUF899_thioredox"/>
</dbReference>
<feature type="region of interest" description="Disordered" evidence="1">
    <location>
        <begin position="52"/>
        <end position="86"/>
    </location>
</feature>
<dbReference type="AlphaFoldDB" id="A0A3E0HII1"/>
<dbReference type="Proteomes" id="UP000256269">
    <property type="component" value="Unassembled WGS sequence"/>
</dbReference>
<gene>
    <name evidence="2" type="ORF">BCF44_107432</name>
</gene>
<evidence type="ECO:0000313" key="2">
    <source>
        <dbReference type="EMBL" id="REH46299.1"/>
    </source>
</evidence>
<sequence>MNSTHRAWAVAPVERQAARLRLLAKEQDLTRARDAVAADRMRMPWLKVEQAAHPAHLNAGDTTTARPSHPVSPAPPTQGADHAQYD</sequence>
<evidence type="ECO:0000313" key="3">
    <source>
        <dbReference type="Proteomes" id="UP000256269"/>
    </source>
</evidence>
<name>A0A3E0HII1_9PSEU</name>
<dbReference type="EMBL" id="QUNO01000007">
    <property type="protein sequence ID" value="REH46299.1"/>
    <property type="molecule type" value="Genomic_DNA"/>
</dbReference>
<proteinExistence type="predicted"/>
<dbReference type="Pfam" id="PF05988">
    <property type="entry name" value="DUF899"/>
    <property type="match status" value="1"/>
</dbReference>
<accession>A0A3E0HII1</accession>
<reference evidence="2 3" key="1">
    <citation type="submission" date="2018-08" db="EMBL/GenBank/DDBJ databases">
        <title>Genomic Encyclopedia of Archaeal and Bacterial Type Strains, Phase II (KMG-II): from individual species to whole genera.</title>
        <authorList>
            <person name="Goeker M."/>
        </authorList>
    </citation>
    <scope>NUCLEOTIDE SEQUENCE [LARGE SCALE GENOMIC DNA]</scope>
    <source>
        <strain evidence="2 3">DSM 45791</strain>
    </source>
</reference>
<organism evidence="2 3">
    <name type="scientific">Kutzneria buriramensis</name>
    <dbReference type="NCBI Taxonomy" id="1045776"/>
    <lineage>
        <taxon>Bacteria</taxon>
        <taxon>Bacillati</taxon>
        <taxon>Actinomycetota</taxon>
        <taxon>Actinomycetes</taxon>
        <taxon>Pseudonocardiales</taxon>
        <taxon>Pseudonocardiaceae</taxon>
        <taxon>Kutzneria</taxon>
    </lineage>
</organism>
<evidence type="ECO:0000256" key="1">
    <source>
        <dbReference type="SAM" id="MobiDB-lite"/>
    </source>
</evidence>
<keyword evidence="3" id="KW-1185">Reference proteome</keyword>
<protein>
    <submittedName>
        <fullName evidence="2">Uncharacterized protein DUF899</fullName>
    </submittedName>
</protein>